<gene>
    <name evidence="2" type="ORF">GCM10010844_22010</name>
</gene>
<dbReference type="SUPFAM" id="SSF49354">
    <property type="entry name" value="PapD-like"/>
    <property type="match status" value="1"/>
</dbReference>
<dbReference type="RefSeq" id="WP_189069058.1">
    <property type="nucleotide sequence ID" value="NZ_BMPE01000005.1"/>
</dbReference>
<reference evidence="3" key="1">
    <citation type="journal article" date="2019" name="Int. J. Syst. Evol. Microbiol.">
        <title>The Global Catalogue of Microorganisms (GCM) 10K type strain sequencing project: providing services to taxonomists for standard genome sequencing and annotation.</title>
        <authorList>
            <consortium name="The Broad Institute Genomics Platform"/>
            <consortium name="The Broad Institute Genome Sequencing Center for Infectious Disease"/>
            <person name="Wu L."/>
            <person name="Ma J."/>
        </authorList>
    </citation>
    <scope>NUCLEOTIDE SEQUENCE [LARGE SCALE GENOMIC DNA]</scope>
    <source>
        <strain evidence="3">JCM 19173</strain>
    </source>
</reference>
<dbReference type="InterPro" id="IPR008962">
    <property type="entry name" value="PapD-like_sf"/>
</dbReference>
<evidence type="ECO:0008006" key="4">
    <source>
        <dbReference type="Google" id="ProtNLM"/>
    </source>
</evidence>
<keyword evidence="1" id="KW-0732">Signal</keyword>
<dbReference type="EMBL" id="BMPE01000005">
    <property type="protein sequence ID" value="GGL03016.1"/>
    <property type="molecule type" value="Genomic_DNA"/>
</dbReference>
<evidence type="ECO:0000313" key="3">
    <source>
        <dbReference type="Proteomes" id="UP000604341"/>
    </source>
</evidence>
<keyword evidence="3" id="KW-1185">Reference proteome</keyword>
<sequence length="249" mass="26300">MFSPATPNLRRALLPCALLCACGVSGSAQTFGFNPTILNIDATKNLVTETVITNGTATPARFVVTPKLWRVVNGTLQLDDTRDLIVNPSSFTIKPGASQVIRIGVRKKPGETELTYRVYVQQEAVEGVALPTINTALGKDSRAALNVALSFSLPVYVTQPDAKANVSLTAARSGADVTLTVRNSGARRSVYRNVTVTRGSGAQSIQVIAALAGTTQVFTLSGLADASGPLTLRYVDENGQTRTQTIPVP</sequence>
<dbReference type="PANTHER" id="PTHR30251">
    <property type="entry name" value="PILUS ASSEMBLY CHAPERONE"/>
    <property type="match status" value="1"/>
</dbReference>
<evidence type="ECO:0000313" key="2">
    <source>
        <dbReference type="EMBL" id="GGL03016.1"/>
    </source>
</evidence>
<proteinExistence type="predicted"/>
<evidence type="ECO:0000256" key="1">
    <source>
        <dbReference type="SAM" id="SignalP"/>
    </source>
</evidence>
<dbReference type="InterPro" id="IPR013783">
    <property type="entry name" value="Ig-like_fold"/>
</dbReference>
<dbReference type="InterPro" id="IPR050643">
    <property type="entry name" value="Periplasmic_pilus_chap"/>
</dbReference>
<name>A0ABQ2FKE1_9DEIO</name>
<dbReference type="Gene3D" id="2.60.40.10">
    <property type="entry name" value="Immunoglobulins"/>
    <property type="match status" value="1"/>
</dbReference>
<feature type="signal peptide" evidence="1">
    <location>
        <begin position="1"/>
        <end position="30"/>
    </location>
</feature>
<feature type="chain" id="PRO_5046931641" description="Pili assembly chaperone N-terminal domain-containing protein" evidence="1">
    <location>
        <begin position="31"/>
        <end position="249"/>
    </location>
</feature>
<protein>
    <recommendedName>
        <fullName evidence="4">Pili assembly chaperone N-terminal domain-containing protein</fullName>
    </recommendedName>
</protein>
<comment type="caution">
    <text evidence="2">The sequence shown here is derived from an EMBL/GenBank/DDBJ whole genome shotgun (WGS) entry which is preliminary data.</text>
</comment>
<dbReference type="Proteomes" id="UP000604341">
    <property type="component" value="Unassembled WGS sequence"/>
</dbReference>
<dbReference type="PANTHER" id="PTHR30251:SF4">
    <property type="entry name" value="SLR1668 PROTEIN"/>
    <property type="match status" value="1"/>
</dbReference>
<accession>A0ABQ2FKE1</accession>
<organism evidence="2 3">
    <name type="scientific">Deinococcus radiotolerans</name>
    <dbReference type="NCBI Taxonomy" id="1309407"/>
    <lineage>
        <taxon>Bacteria</taxon>
        <taxon>Thermotogati</taxon>
        <taxon>Deinococcota</taxon>
        <taxon>Deinococci</taxon>
        <taxon>Deinococcales</taxon>
        <taxon>Deinococcaceae</taxon>
        <taxon>Deinococcus</taxon>
    </lineage>
</organism>